<dbReference type="InterPro" id="IPR050109">
    <property type="entry name" value="HTH-type_TetR-like_transc_reg"/>
</dbReference>
<dbReference type="PROSITE" id="PS50977">
    <property type="entry name" value="HTH_TETR_2"/>
    <property type="match status" value="1"/>
</dbReference>
<keyword evidence="2 4" id="KW-0238">DNA-binding</keyword>
<reference evidence="7 8" key="1">
    <citation type="submission" date="2023-08" db="EMBL/GenBank/DDBJ databases">
        <authorList>
            <person name="Girao M."/>
            <person name="Carvalho M.F."/>
        </authorList>
    </citation>
    <scope>NUCLEOTIDE SEQUENCE [LARGE SCALE GENOMIC DNA]</scope>
    <source>
        <strain evidence="7 8">CC-R104</strain>
    </source>
</reference>
<name>A0ABU7JZE2_9NOCA</name>
<dbReference type="Pfam" id="PF00440">
    <property type="entry name" value="TetR_N"/>
    <property type="match status" value="1"/>
</dbReference>
<dbReference type="SUPFAM" id="SSF46689">
    <property type="entry name" value="Homeodomain-like"/>
    <property type="match status" value="1"/>
</dbReference>
<sequence length="217" mass="23817">MATVEYDSAGGSESRRYRSPLRRMQAAQTRAGVLEVAVRLFAERGWAGTAMRDVARTAGVSVETVYATFGSKAQLLKAALDVAVVGDDEPLPLADRRVYKAIGAARTTGDRIQLAAHMATSINERLYRLAVALRQGAMVDATLADIGADLDGQRRRSVADVAGLIMGRRPHSAQVDELWVQTGEQVYALFVDECGWSRVRYEAWLMGRIEEILHRPV</sequence>
<keyword evidence="8" id="KW-1185">Reference proteome</keyword>
<evidence type="ECO:0000313" key="7">
    <source>
        <dbReference type="EMBL" id="MEE2035260.1"/>
    </source>
</evidence>
<feature type="region of interest" description="Disordered" evidence="5">
    <location>
        <begin position="1"/>
        <end position="21"/>
    </location>
</feature>
<dbReference type="InterPro" id="IPR009057">
    <property type="entry name" value="Homeodomain-like_sf"/>
</dbReference>
<dbReference type="RefSeq" id="WP_330154596.1">
    <property type="nucleotide sequence ID" value="NZ_JAUZMZ010000265.1"/>
</dbReference>
<keyword evidence="1" id="KW-0805">Transcription regulation</keyword>
<dbReference type="InterPro" id="IPR001647">
    <property type="entry name" value="HTH_TetR"/>
</dbReference>
<accession>A0ABU7JZE2</accession>
<evidence type="ECO:0000256" key="3">
    <source>
        <dbReference type="ARBA" id="ARBA00023163"/>
    </source>
</evidence>
<evidence type="ECO:0000256" key="1">
    <source>
        <dbReference type="ARBA" id="ARBA00023015"/>
    </source>
</evidence>
<dbReference type="Gene3D" id="1.10.357.10">
    <property type="entry name" value="Tetracycline Repressor, domain 2"/>
    <property type="match status" value="1"/>
</dbReference>
<keyword evidence="3" id="KW-0804">Transcription</keyword>
<dbReference type="Proteomes" id="UP001331936">
    <property type="component" value="Unassembled WGS sequence"/>
</dbReference>
<dbReference type="PRINTS" id="PR00455">
    <property type="entry name" value="HTHTETR"/>
</dbReference>
<evidence type="ECO:0000256" key="2">
    <source>
        <dbReference type="ARBA" id="ARBA00023125"/>
    </source>
</evidence>
<proteinExistence type="predicted"/>
<dbReference type="EMBL" id="JAUZMZ010000265">
    <property type="protein sequence ID" value="MEE2035260.1"/>
    <property type="molecule type" value="Genomic_DNA"/>
</dbReference>
<feature type="domain" description="HTH tetR-type" evidence="6">
    <location>
        <begin position="27"/>
        <end position="87"/>
    </location>
</feature>
<comment type="caution">
    <text evidence="7">The sequence shown here is derived from an EMBL/GenBank/DDBJ whole genome shotgun (WGS) entry which is preliminary data.</text>
</comment>
<dbReference type="PANTHER" id="PTHR30055:SF234">
    <property type="entry name" value="HTH-TYPE TRANSCRIPTIONAL REGULATOR BETI"/>
    <property type="match status" value="1"/>
</dbReference>
<evidence type="ECO:0000256" key="4">
    <source>
        <dbReference type="PROSITE-ProRule" id="PRU00335"/>
    </source>
</evidence>
<protein>
    <submittedName>
        <fullName evidence="7">Helix-turn-helix domain-containing protein</fullName>
    </submittedName>
</protein>
<dbReference type="PANTHER" id="PTHR30055">
    <property type="entry name" value="HTH-TYPE TRANSCRIPTIONAL REGULATOR RUTR"/>
    <property type="match status" value="1"/>
</dbReference>
<feature type="DNA-binding region" description="H-T-H motif" evidence="4">
    <location>
        <begin position="50"/>
        <end position="69"/>
    </location>
</feature>
<organism evidence="7 8">
    <name type="scientific">Rhodococcus chondri</name>
    <dbReference type="NCBI Taxonomy" id="3065941"/>
    <lineage>
        <taxon>Bacteria</taxon>
        <taxon>Bacillati</taxon>
        <taxon>Actinomycetota</taxon>
        <taxon>Actinomycetes</taxon>
        <taxon>Mycobacteriales</taxon>
        <taxon>Nocardiaceae</taxon>
        <taxon>Rhodococcus</taxon>
    </lineage>
</organism>
<evidence type="ECO:0000256" key="5">
    <source>
        <dbReference type="SAM" id="MobiDB-lite"/>
    </source>
</evidence>
<evidence type="ECO:0000259" key="6">
    <source>
        <dbReference type="PROSITE" id="PS50977"/>
    </source>
</evidence>
<gene>
    <name evidence="7" type="ORF">Q8814_24670</name>
</gene>
<evidence type="ECO:0000313" key="8">
    <source>
        <dbReference type="Proteomes" id="UP001331936"/>
    </source>
</evidence>